<keyword evidence="1" id="KW-1133">Transmembrane helix</keyword>
<evidence type="ECO:0000313" key="2">
    <source>
        <dbReference type="EMBL" id="PRH79935.1"/>
    </source>
</evidence>
<feature type="transmembrane region" description="Helical" evidence="1">
    <location>
        <begin position="7"/>
        <end position="26"/>
    </location>
</feature>
<name>A0A2S9PZS4_9ACTN</name>
<accession>A0A2S9PZS4</accession>
<reference evidence="2 3" key="1">
    <citation type="submission" date="2018-03" db="EMBL/GenBank/DDBJ databases">
        <title>Novel Streptomyces sp. from soil.</title>
        <authorList>
            <person name="Tan G.Y.A."/>
            <person name="Lee Z.Y."/>
        </authorList>
    </citation>
    <scope>NUCLEOTIDE SEQUENCE [LARGE SCALE GENOMIC DNA]</scope>
    <source>
        <strain evidence="2 3">ST5x</strain>
    </source>
</reference>
<evidence type="ECO:0000256" key="1">
    <source>
        <dbReference type="SAM" id="Phobius"/>
    </source>
</evidence>
<dbReference type="EMBL" id="PVLV01000094">
    <property type="protein sequence ID" value="PRH79935.1"/>
    <property type="molecule type" value="Genomic_DNA"/>
</dbReference>
<dbReference type="Proteomes" id="UP000239322">
    <property type="component" value="Unassembled WGS sequence"/>
</dbReference>
<sequence length="80" mass="9276">MSLPRPVKYLLLLLLAFVAGTLYLRMLRDHDWGSSLLIALACAPFVVALWKFRDWYTARAQRAGRNWRASREERKRANGA</sequence>
<protein>
    <recommendedName>
        <fullName evidence="4">DUF4229 domain-containing protein</fullName>
    </recommendedName>
</protein>
<keyword evidence="1" id="KW-0812">Transmembrane</keyword>
<organism evidence="2 3">
    <name type="scientific">Streptomyces solincola</name>
    <dbReference type="NCBI Taxonomy" id="2100817"/>
    <lineage>
        <taxon>Bacteria</taxon>
        <taxon>Bacillati</taxon>
        <taxon>Actinomycetota</taxon>
        <taxon>Actinomycetes</taxon>
        <taxon>Kitasatosporales</taxon>
        <taxon>Streptomycetaceae</taxon>
        <taxon>Streptomyces</taxon>
    </lineage>
</organism>
<dbReference type="AlphaFoldDB" id="A0A2S9PZS4"/>
<keyword evidence="3" id="KW-1185">Reference proteome</keyword>
<keyword evidence="1" id="KW-0472">Membrane</keyword>
<comment type="caution">
    <text evidence="2">The sequence shown here is derived from an EMBL/GenBank/DDBJ whole genome shotgun (WGS) entry which is preliminary data.</text>
</comment>
<proteinExistence type="predicted"/>
<evidence type="ECO:0000313" key="3">
    <source>
        <dbReference type="Proteomes" id="UP000239322"/>
    </source>
</evidence>
<gene>
    <name evidence="2" type="ORF">C6N75_07020</name>
</gene>
<dbReference type="OrthoDB" id="9975161at2"/>
<dbReference type="RefSeq" id="WP_105868006.1">
    <property type="nucleotide sequence ID" value="NZ_PVLV01000094.1"/>
</dbReference>
<feature type="transmembrane region" description="Helical" evidence="1">
    <location>
        <begin position="32"/>
        <end position="52"/>
    </location>
</feature>
<evidence type="ECO:0008006" key="4">
    <source>
        <dbReference type="Google" id="ProtNLM"/>
    </source>
</evidence>